<dbReference type="GO" id="GO:0030313">
    <property type="term" value="C:cell envelope"/>
    <property type="evidence" value="ECO:0007669"/>
    <property type="project" value="UniProtKB-SubCell"/>
</dbReference>
<sequence>MHIHRLEKVWLAIGIAMLFVFLGVIGISAFALGTQPPSEHHHMIDPTKVKEIAPFDQPGIHQVGRKEYEAVIISFAFGYTTGPKEQPVMKVPAGSTVHFTVTSTDVVHGFEIPGTNVNMMLVPGEVSQVTHTFKEKGEYLILCNEYCGIAHEAMMTKIIVE</sequence>
<dbReference type="InterPro" id="IPR001505">
    <property type="entry name" value="Copper_CuA"/>
</dbReference>
<evidence type="ECO:0000313" key="10">
    <source>
        <dbReference type="Proteomes" id="UP000266482"/>
    </source>
</evidence>
<protein>
    <recommendedName>
        <fullName evidence="5">Cytochrome aa3 subunit 2</fullName>
    </recommendedName>
</protein>
<evidence type="ECO:0000256" key="3">
    <source>
        <dbReference type="ARBA" id="ARBA00023008"/>
    </source>
</evidence>
<dbReference type="SUPFAM" id="SSF49503">
    <property type="entry name" value="Cupredoxins"/>
    <property type="match status" value="1"/>
</dbReference>
<comment type="caution">
    <text evidence="9">The sequence shown here is derived from an EMBL/GenBank/DDBJ whole genome shotgun (WGS) entry which is preliminary data.</text>
</comment>
<accession>A0A3A1UYW4</accession>
<dbReference type="Proteomes" id="UP000266482">
    <property type="component" value="Unassembled WGS sequence"/>
</dbReference>
<dbReference type="InterPro" id="IPR034214">
    <property type="entry name" value="Ba3_CcO_II_C"/>
</dbReference>
<keyword evidence="3" id="KW-0186">Copper</keyword>
<evidence type="ECO:0000256" key="4">
    <source>
        <dbReference type="ARBA" id="ARBA00024688"/>
    </source>
</evidence>
<keyword evidence="7" id="KW-1133">Transmembrane helix</keyword>
<comment type="subcellular location">
    <subcellularLocation>
        <location evidence="1">Cell envelope</location>
    </subcellularLocation>
</comment>
<evidence type="ECO:0000256" key="6">
    <source>
        <dbReference type="ARBA" id="ARBA00047816"/>
    </source>
</evidence>
<evidence type="ECO:0000313" key="9">
    <source>
        <dbReference type="EMBL" id="RIX50480.1"/>
    </source>
</evidence>
<dbReference type="AlphaFoldDB" id="A0A3A1UYW4"/>
<dbReference type="PANTHER" id="PTHR42838">
    <property type="entry name" value="CYTOCHROME C OXIDASE SUBUNIT II"/>
    <property type="match status" value="1"/>
</dbReference>
<dbReference type="OrthoDB" id="9773456at2"/>
<keyword evidence="2" id="KW-0479">Metal-binding</keyword>
<dbReference type="Pfam" id="PF00116">
    <property type="entry name" value="COX2"/>
    <property type="match status" value="1"/>
</dbReference>
<feature type="domain" description="Cytochrome oxidase subunit II copper A binding" evidence="8">
    <location>
        <begin position="65"/>
        <end position="161"/>
    </location>
</feature>
<evidence type="ECO:0000256" key="5">
    <source>
        <dbReference type="ARBA" id="ARBA00031399"/>
    </source>
</evidence>
<keyword evidence="7" id="KW-0812">Transmembrane</keyword>
<dbReference type="PANTHER" id="PTHR42838:SF2">
    <property type="entry name" value="NITROUS-OXIDE REDUCTASE"/>
    <property type="match status" value="1"/>
</dbReference>
<proteinExistence type="predicted"/>
<keyword evidence="10" id="KW-1185">Reference proteome</keyword>
<evidence type="ECO:0000256" key="2">
    <source>
        <dbReference type="ARBA" id="ARBA00022723"/>
    </source>
</evidence>
<dbReference type="InterPro" id="IPR008972">
    <property type="entry name" value="Cupredoxin"/>
</dbReference>
<dbReference type="GO" id="GO:0016020">
    <property type="term" value="C:membrane"/>
    <property type="evidence" value="ECO:0007669"/>
    <property type="project" value="InterPro"/>
</dbReference>
<comment type="catalytic activity">
    <reaction evidence="6">
        <text>4 Fe(II)-[cytochrome c] + O2 + 8 H(+)(in) = 4 Fe(III)-[cytochrome c] + 2 H2O + 4 H(+)(out)</text>
        <dbReference type="Rhea" id="RHEA:11436"/>
        <dbReference type="Rhea" id="RHEA-COMP:10350"/>
        <dbReference type="Rhea" id="RHEA-COMP:14399"/>
        <dbReference type="ChEBI" id="CHEBI:15377"/>
        <dbReference type="ChEBI" id="CHEBI:15378"/>
        <dbReference type="ChEBI" id="CHEBI:15379"/>
        <dbReference type="ChEBI" id="CHEBI:29033"/>
        <dbReference type="ChEBI" id="CHEBI:29034"/>
        <dbReference type="EC" id="7.1.1.9"/>
    </reaction>
</comment>
<dbReference type="GO" id="GO:0004129">
    <property type="term" value="F:cytochrome-c oxidase activity"/>
    <property type="evidence" value="ECO:0007669"/>
    <property type="project" value="UniProtKB-EC"/>
</dbReference>
<keyword evidence="7" id="KW-0472">Membrane</keyword>
<evidence type="ECO:0000259" key="8">
    <source>
        <dbReference type="PROSITE" id="PS50857"/>
    </source>
</evidence>
<dbReference type="RefSeq" id="WP_119601670.1">
    <property type="nucleotide sequence ID" value="NZ_QXQA01000014.1"/>
</dbReference>
<dbReference type="GO" id="GO:0005507">
    <property type="term" value="F:copper ion binding"/>
    <property type="evidence" value="ECO:0007669"/>
    <property type="project" value="InterPro"/>
</dbReference>
<reference evidence="9 10" key="1">
    <citation type="submission" date="2018-09" db="EMBL/GenBank/DDBJ databases">
        <title>Paenibacillus aracenensis nov. sp. isolated from a cave in southern Spain.</title>
        <authorList>
            <person name="Jurado V."/>
            <person name="Gutierrez-Patricio S."/>
            <person name="Gonzalez-Pimentel J.L."/>
            <person name="Miller A.Z."/>
            <person name="Laiz L."/>
            <person name="Saiz-Jimenez C."/>
        </authorList>
    </citation>
    <scope>NUCLEOTIDE SEQUENCE [LARGE SCALE GENOMIC DNA]</scope>
    <source>
        <strain evidence="9 10">DSM 22867</strain>
    </source>
</reference>
<dbReference type="InterPro" id="IPR051403">
    <property type="entry name" value="NosZ/Cyto_c_oxidase_sub2"/>
</dbReference>
<dbReference type="Gene3D" id="2.60.40.420">
    <property type="entry name" value="Cupredoxins - blue copper proteins"/>
    <property type="match status" value="1"/>
</dbReference>
<evidence type="ECO:0000256" key="7">
    <source>
        <dbReference type="SAM" id="Phobius"/>
    </source>
</evidence>
<gene>
    <name evidence="9" type="ORF">D3P08_19525</name>
</gene>
<dbReference type="InterPro" id="IPR002429">
    <property type="entry name" value="CcO_II-like_C"/>
</dbReference>
<organism evidence="9 10">
    <name type="scientific">Paenibacillus nanensis</name>
    <dbReference type="NCBI Taxonomy" id="393251"/>
    <lineage>
        <taxon>Bacteria</taxon>
        <taxon>Bacillati</taxon>
        <taxon>Bacillota</taxon>
        <taxon>Bacilli</taxon>
        <taxon>Bacillales</taxon>
        <taxon>Paenibacillaceae</taxon>
        <taxon>Paenibacillus</taxon>
    </lineage>
</organism>
<feature type="transmembrane region" description="Helical" evidence="7">
    <location>
        <begin position="9"/>
        <end position="32"/>
    </location>
</feature>
<name>A0A3A1UYW4_9BACL</name>
<dbReference type="PROSITE" id="PS50857">
    <property type="entry name" value="COX2_CUA"/>
    <property type="match status" value="1"/>
</dbReference>
<evidence type="ECO:0000256" key="1">
    <source>
        <dbReference type="ARBA" id="ARBA00004196"/>
    </source>
</evidence>
<dbReference type="CDD" id="cd13913">
    <property type="entry name" value="ba3_CcO_II_C"/>
    <property type="match status" value="1"/>
</dbReference>
<dbReference type="PROSITE" id="PS00078">
    <property type="entry name" value="COX2"/>
    <property type="match status" value="1"/>
</dbReference>
<dbReference type="EMBL" id="QXQA01000014">
    <property type="protein sequence ID" value="RIX50480.1"/>
    <property type="molecule type" value="Genomic_DNA"/>
</dbReference>
<comment type="function">
    <text evidence="4">Subunits I and II form the functional core of the enzyme complex. Electrons originating in cytochrome c are transferred via heme a and Cu(A) to the binuclear center formed by heme a3 and Cu(B).</text>
</comment>